<reference evidence="1 2" key="1">
    <citation type="journal article" date="2017" name="MBio">
        <title>Gut Symbiont Bacteroides fragilis Secretes a Eukaryotic-Like Ubiquitin Protein That Mediates Intraspecies Antagonism.</title>
        <authorList>
            <person name="Chatzidaki-Livanis M."/>
            <person name="Coyne M.J."/>
            <person name="Roelofs K.G."/>
            <person name="Gentyala R.R."/>
            <person name="Caldwell J.M."/>
            <person name="Comstock L.E."/>
        </authorList>
    </citation>
    <scope>NUCLEOTIDE SEQUENCE [LARGE SCALE GENOMIC DNA]</scope>
    <source>
        <strain evidence="1 2">12905</strain>
    </source>
</reference>
<evidence type="ECO:0000313" key="2">
    <source>
        <dbReference type="Proteomes" id="UP000231846"/>
    </source>
</evidence>
<organism evidence="1 2">
    <name type="scientific">Bacteroides fragilis</name>
    <dbReference type="NCBI Taxonomy" id="817"/>
    <lineage>
        <taxon>Bacteria</taxon>
        <taxon>Pseudomonadati</taxon>
        <taxon>Bacteroidota</taxon>
        <taxon>Bacteroidia</taxon>
        <taxon>Bacteroidales</taxon>
        <taxon>Bacteroidaceae</taxon>
        <taxon>Bacteroides</taxon>
    </lineage>
</organism>
<gene>
    <name evidence="1" type="ORF">CQW34_02910</name>
</gene>
<proteinExistence type="predicted"/>
<accession>A0A2M9V542</accession>
<protein>
    <submittedName>
        <fullName evidence="1">Uncharacterized protein</fullName>
    </submittedName>
</protein>
<name>A0A2M9V542_BACFG</name>
<evidence type="ECO:0000313" key="1">
    <source>
        <dbReference type="EMBL" id="PJY73792.1"/>
    </source>
</evidence>
<dbReference type="RefSeq" id="WP_100788675.1">
    <property type="nucleotide sequence ID" value="NZ_PDCW01000021.1"/>
</dbReference>
<dbReference type="Proteomes" id="UP000231846">
    <property type="component" value="Unassembled WGS sequence"/>
</dbReference>
<dbReference type="EMBL" id="PDCW01000021">
    <property type="protein sequence ID" value="PJY73792.1"/>
    <property type="molecule type" value="Genomic_DNA"/>
</dbReference>
<comment type="caution">
    <text evidence="1">The sequence shown here is derived from an EMBL/GenBank/DDBJ whole genome shotgun (WGS) entry which is preliminary data.</text>
</comment>
<sequence>MKFFNLIFSSKNKLRISKKQTSAQTISPIEKRTKQTEDYSSEEMIQNASDWTNYFLQTAPQLDNGVYQKDEIYMFCCWILLDYGVNHGYLDKHSNRDSFYSTIYQAVRNTGKYNQSNSEQFMFRVDQYKWQIKEMLKCDYPRTKIFFPETLYARFVKIDFKHYTPTFGEIDDSLILFSEFLASFWNQINSELMKRYPTKK</sequence>
<dbReference type="AlphaFoldDB" id="A0A2M9V542"/>